<dbReference type="InterPro" id="IPR018490">
    <property type="entry name" value="cNMP-bd_dom_sf"/>
</dbReference>
<dbReference type="EMBL" id="SNYR01000002">
    <property type="protein sequence ID" value="TDQ64404.1"/>
    <property type="molecule type" value="Genomic_DNA"/>
</dbReference>
<dbReference type="Gene3D" id="2.60.120.10">
    <property type="entry name" value="Jelly Rolls"/>
    <property type="match status" value="1"/>
</dbReference>
<dbReference type="Proteomes" id="UP000295391">
    <property type="component" value="Unassembled WGS sequence"/>
</dbReference>
<dbReference type="GO" id="GO:0003677">
    <property type="term" value="F:DNA binding"/>
    <property type="evidence" value="ECO:0007669"/>
    <property type="project" value="UniProtKB-KW"/>
</dbReference>
<keyword evidence="1" id="KW-0805">Transcription regulation</keyword>
<protein>
    <submittedName>
        <fullName evidence="5">CRP-like cAMP-binding protein</fullName>
    </submittedName>
</protein>
<evidence type="ECO:0000256" key="1">
    <source>
        <dbReference type="ARBA" id="ARBA00023015"/>
    </source>
</evidence>
<proteinExistence type="predicted"/>
<evidence type="ECO:0000259" key="4">
    <source>
        <dbReference type="PROSITE" id="PS51063"/>
    </source>
</evidence>
<evidence type="ECO:0000313" key="5">
    <source>
        <dbReference type="EMBL" id="TDQ64404.1"/>
    </source>
</evidence>
<sequence length="242" mass="27262">MISCKHCPLRDLDMFVPMTGRELSFMERFKSGELEVEAGATLMLEGATSPHMYTPIEGMGLRYKTLETGKRQVINFVFPGDFIGLQAGLMKEMQHSVEASTPMKLCVFNRSELWTLFEHHPERAYDPTWISAVEEHLLGESLAIVGHMSGKERVARALVRVHDRAFALGMVKENKLPLPYRQQDLADAIGLSLVHTNKTLQKLKDQGVAAWQDGVLHVKDYEGLCKLAKLDAKPDIMVRPLM</sequence>
<evidence type="ECO:0000256" key="3">
    <source>
        <dbReference type="ARBA" id="ARBA00023163"/>
    </source>
</evidence>
<keyword evidence="3" id="KW-0804">Transcription</keyword>
<dbReference type="PROSITE" id="PS51063">
    <property type="entry name" value="HTH_CRP_2"/>
    <property type="match status" value="1"/>
</dbReference>
<dbReference type="SUPFAM" id="SSF46785">
    <property type="entry name" value="Winged helix' DNA-binding domain"/>
    <property type="match status" value="1"/>
</dbReference>
<dbReference type="AlphaFoldDB" id="A0A4V3DB00"/>
<evidence type="ECO:0000313" key="6">
    <source>
        <dbReference type="Proteomes" id="UP000295391"/>
    </source>
</evidence>
<keyword evidence="6" id="KW-1185">Reference proteome</keyword>
<accession>A0A4V3DB00</accession>
<dbReference type="GO" id="GO:0006355">
    <property type="term" value="P:regulation of DNA-templated transcription"/>
    <property type="evidence" value="ECO:0007669"/>
    <property type="project" value="InterPro"/>
</dbReference>
<dbReference type="Pfam" id="PF13545">
    <property type="entry name" value="HTH_Crp_2"/>
    <property type="match status" value="1"/>
</dbReference>
<keyword evidence="2" id="KW-0238">DNA-binding</keyword>
<evidence type="ECO:0000256" key="2">
    <source>
        <dbReference type="ARBA" id="ARBA00023125"/>
    </source>
</evidence>
<gene>
    <name evidence="5" type="ORF">ATL17_2423</name>
</gene>
<comment type="caution">
    <text evidence="5">The sequence shown here is derived from an EMBL/GenBank/DDBJ whole genome shotgun (WGS) entry which is preliminary data.</text>
</comment>
<organism evidence="5 6">
    <name type="scientific">Maritalea mobilis</name>
    <dbReference type="NCBI Taxonomy" id="483324"/>
    <lineage>
        <taxon>Bacteria</taxon>
        <taxon>Pseudomonadati</taxon>
        <taxon>Pseudomonadota</taxon>
        <taxon>Alphaproteobacteria</taxon>
        <taxon>Hyphomicrobiales</taxon>
        <taxon>Devosiaceae</taxon>
        <taxon>Maritalea</taxon>
    </lineage>
</organism>
<dbReference type="SUPFAM" id="SSF51206">
    <property type="entry name" value="cAMP-binding domain-like"/>
    <property type="match status" value="1"/>
</dbReference>
<dbReference type="CDD" id="cd00038">
    <property type="entry name" value="CAP_ED"/>
    <property type="match status" value="1"/>
</dbReference>
<dbReference type="InterPro" id="IPR036388">
    <property type="entry name" value="WH-like_DNA-bd_sf"/>
</dbReference>
<dbReference type="InterPro" id="IPR000595">
    <property type="entry name" value="cNMP-bd_dom"/>
</dbReference>
<reference evidence="5 6" key="1">
    <citation type="submission" date="2019-03" db="EMBL/GenBank/DDBJ databases">
        <title>Genomic Encyclopedia of Type Strains, Phase III (KMG-III): the genomes of soil and plant-associated and newly described type strains.</title>
        <authorList>
            <person name="Whitman W."/>
        </authorList>
    </citation>
    <scope>NUCLEOTIDE SEQUENCE [LARGE SCALE GENOMIC DNA]</scope>
    <source>
        <strain evidence="5 6">CGMCC 1.7002</strain>
    </source>
</reference>
<dbReference type="InterPro" id="IPR014710">
    <property type="entry name" value="RmlC-like_jellyroll"/>
</dbReference>
<dbReference type="Pfam" id="PF00027">
    <property type="entry name" value="cNMP_binding"/>
    <property type="match status" value="1"/>
</dbReference>
<dbReference type="InterPro" id="IPR012318">
    <property type="entry name" value="HTH_CRP"/>
</dbReference>
<dbReference type="SMART" id="SM00419">
    <property type="entry name" value="HTH_CRP"/>
    <property type="match status" value="1"/>
</dbReference>
<dbReference type="InterPro" id="IPR036390">
    <property type="entry name" value="WH_DNA-bd_sf"/>
</dbReference>
<name>A0A4V3DB00_9HYPH</name>
<dbReference type="Gene3D" id="1.10.10.10">
    <property type="entry name" value="Winged helix-like DNA-binding domain superfamily/Winged helix DNA-binding domain"/>
    <property type="match status" value="1"/>
</dbReference>
<feature type="domain" description="HTH crp-type" evidence="4">
    <location>
        <begin position="148"/>
        <end position="222"/>
    </location>
</feature>